<dbReference type="SMART" id="SM00323">
    <property type="entry name" value="RasGAP"/>
    <property type="match status" value="1"/>
</dbReference>
<evidence type="ECO:0000313" key="7">
    <source>
        <dbReference type="Proteomes" id="UP000030693"/>
    </source>
</evidence>
<dbReference type="InterPro" id="IPR008936">
    <property type="entry name" value="Rho_GTPase_activation_prot"/>
</dbReference>
<dbReference type="PROSITE" id="PS00509">
    <property type="entry name" value="RAS_GTPASE_ACTIV_1"/>
    <property type="match status" value="1"/>
</dbReference>
<feature type="region of interest" description="Disordered" evidence="2">
    <location>
        <begin position="544"/>
        <end position="564"/>
    </location>
</feature>
<dbReference type="InterPro" id="IPR000008">
    <property type="entry name" value="C2_dom"/>
</dbReference>
<dbReference type="Gene3D" id="1.10.506.10">
    <property type="entry name" value="GTPase Activation - p120gap, domain 1"/>
    <property type="match status" value="2"/>
</dbReference>
<feature type="domain" description="Ras-GAP" evidence="5">
    <location>
        <begin position="821"/>
        <end position="1022"/>
    </location>
</feature>
<dbReference type="Pfam" id="PF00169">
    <property type="entry name" value="PH"/>
    <property type="match status" value="1"/>
</dbReference>
<evidence type="ECO:0000259" key="4">
    <source>
        <dbReference type="PROSITE" id="PS50004"/>
    </source>
</evidence>
<dbReference type="GO" id="GO:0005096">
    <property type="term" value="F:GTPase activator activity"/>
    <property type="evidence" value="ECO:0007669"/>
    <property type="project" value="UniProtKB-KW"/>
</dbReference>
<sequence length="1130" mass="125860">MSVTLIDPNDVLLDSPTYRVMVSEIENSNQQFSESLTALQALTQRVVNLEKETILAYQDFHRELTNLVHTCCASGTDSDEDTTILDAFSRFGEIAQLIMRNKDDLVVSLEKSLLGYCNAMIQQEFSPLETLKSNVQAHCNTYETEVNRLASWNHSKRLKDSKKIPDLLRKIRFSHSDYYATSLEYIDLLNYIHSTRRHTLLQAVVKYWDSLDTYHSSAYAALSDHSEYVASVSMELQQVNHEVEQERTTQAQRRQRFLDTGLRAFERYITPTHTYLDHLKQAVGHLNRGTAEGVDLPSVGLEKGGYLFKRGSGAIRHWNRRFFQINLHDYRLEYISPRNNEPTTVVAVYLRGATVRAVDVMDDRGYVFEVHSAPSGAGSSTISYYLQALTEGDMYEWLFALTRAIKLAEMTLGKPESDPAGSALRRSASIASQSSTATAQSSESRMIERPEDHVYYKIGDLFVNRPTGSGGARRRLTGRARPAILGGSSGSQASLDVGSNWRLVNASITKEGRLELFEYDKGGPTGSGGDTGSLSSFTGLTIRRPPSVLTPSPSSPQLPSSALAAAGAAGSAEAGSDSMAARATRPVAAVDLSQLKRYSIAYVHDSITTRRNVFSISTQDKGTLLLSGYSPNDRDDWVLNMKTFLPAREVYGKEDLRAYSTLYVDVREARNLPSGEYYCEIFLGNEMVGVTSRSQRVTSPFWGESFVFHDIPEIEGVTFVLRSHQRLTRDAEIARVTISDEDLHPESNARTADAAMRCLPFSLSGGAAGGASGGPAGELRASARILPLTILPVAEYDEMLDHLYNKADPQTFFALARAPEQLEHVAVNLTRIHQARGKATEWLISICVHEVLNADTLNTLFRGNSLATKAVDYFMKLVGFEYLDSTLGPIIRDICAKPQNNYEMDPQKLSNPDDARKNFEKVEKLVNTVWTAIYQSRSRCPYELRVLFNSLQLASIERFGSETVSANGNAPRYSVVSAFIFLRLFCAAILTPKLFGLVSDHPADRPRRTLMLVAKTIQTMANIGSFDVKEAYMQPLNSFLQDNTHGMMDFIDYVSKLDNIGPSIEASVTYPIDLALEAAHLHDFVSSYTKEFRKAGLPRLTELLSITDKLTAELRRRNQVSLMDFLNSSN</sequence>
<gene>
    <name evidence="6" type="ORF">H696_03103</name>
</gene>
<dbReference type="InterPro" id="IPR011993">
    <property type="entry name" value="PH-like_dom_sf"/>
</dbReference>
<dbReference type="GeneID" id="20527828"/>
<dbReference type="SUPFAM" id="SSF103657">
    <property type="entry name" value="BAR/IMD domain-like"/>
    <property type="match status" value="1"/>
</dbReference>
<dbReference type="eggNOG" id="KOG0521">
    <property type="taxonomic scope" value="Eukaryota"/>
</dbReference>
<evidence type="ECO:0000259" key="3">
    <source>
        <dbReference type="PROSITE" id="PS50003"/>
    </source>
</evidence>
<feature type="compositionally biased region" description="Low complexity" evidence="2">
    <location>
        <begin position="420"/>
        <end position="444"/>
    </location>
</feature>
<dbReference type="InterPro" id="IPR027267">
    <property type="entry name" value="AH/BAR_dom_sf"/>
</dbReference>
<dbReference type="Proteomes" id="UP000030693">
    <property type="component" value="Unassembled WGS sequence"/>
</dbReference>
<dbReference type="PROSITE" id="PS50004">
    <property type="entry name" value="C2"/>
    <property type="match status" value="1"/>
</dbReference>
<dbReference type="PROSITE" id="PS50003">
    <property type="entry name" value="PH_DOMAIN"/>
    <property type="match status" value="1"/>
</dbReference>
<dbReference type="OrthoDB" id="775356at2759"/>
<dbReference type="GO" id="GO:0005737">
    <property type="term" value="C:cytoplasm"/>
    <property type="evidence" value="ECO:0007669"/>
    <property type="project" value="InterPro"/>
</dbReference>
<organism evidence="6">
    <name type="scientific">Fonticula alba</name>
    <name type="common">Slime mold</name>
    <dbReference type="NCBI Taxonomy" id="691883"/>
    <lineage>
        <taxon>Eukaryota</taxon>
        <taxon>Rotosphaerida</taxon>
        <taxon>Fonticulaceae</taxon>
        <taxon>Fonticula</taxon>
    </lineage>
</organism>
<dbReference type="Pfam" id="PF00616">
    <property type="entry name" value="RasGAP"/>
    <property type="match status" value="2"/>
</dbReference>
<dbReference type="InterPro" id="IPR023152">
    <property type="entry name" value="RasGAP_CS"/>
</dbReference>
<name>A0A058ZBE9_FONAL</name>
<evidence type="ECO:0008006" key="8">
    <source>
        <dbReference type="Google" id="ProtNLM"/>
    </source>
</evidence>
<evidence type="ECO:0000256" key="1">
    <source>
        <dbReference type="ARBA" id="ARBA00022468"/>
    </source>
</evidence>
<dbReference type="SMART" id="SM00233">
    <property type="entry name" value="PH"/>
    <property type="match status" value="2"/>
</dbReference>
<dbReference type="PROSITE" id="PS50018">
    <property type="entry name" value="RAS_GTPASE_ACTIV_2"/>
    <property type="match status" value="1"/>
</dbReference>
<reference evidence="6" key="1">
    <citation type="submission" date="2013-04" db="EMBL/GenBank/DDBJ databases">
        <title>The Genome Sequence of Fonticula alba ATCC 38817.</title>
        <authorList>
            <consortium name="The Broad Institute Genomics Platform"/>
            <person name="Russ C."/>
            <person name="Cuomo C."/>
            <person name="Burger G."/>
            <person name="Gray M.W."/>
            <person name="Holland P.W.H."/>
            <person name="King N."/>
            <person name="Lang F.B.F."/>
            <person name="Roger A.J."/>
            <person name="Ruiz-Trillo I."/>
            <person name="Brown M."/>
            <person name="Walker B."/>
            <person name="Young S."/>
            <person name="Zeng Q."/>
            <person name="Gargeya S."/>
            <person name="Fitzgerald M."/>
            <person name="Haas B."/>
            <person name="Abouelleil A."/>
            <person name="Allen A.W."/>
            <person name="Alvarado L."/>
            <person name="Arachchi H.M."/>
            <person name="Berlin A.M."/>
            <person name="Chapman S.B."/>
            <person name="Gainer-Dewar J."/>
            <person name="Goldberg J."/>
            <person name="Griggs A."/>
            <person name="Gujja S."/>
            <person name="Hansen M."/>
            <person name="Howarth C."/>
            <person name="Imamovic A."/>
            <person name="Ireland A."/>
            <person name="Larimer J."/>
            <person name="McCowan C."/>
            <person name="Murphy C."/>
            <person name="Pearson M."/>
            <person name="Poon T.W."/>
            <person name="Priest M."/>
            <person name="Roberts A."/>
            <person name="Saif S."/>
            <person name="Shea T."/>
            <person name="Sisk P."/>
            <person name="Sykes S."/>
            <person name="Wortman J."/>
            <person name="Nusbaum C."/>
            <person name="Birren B."/>
        </authorList>
    </citation>
    <scope>NUCLEOTIDE SEQUENCE [LARGE SCALE GENOMIC DNA]</scope>
    <source>
        <strain evidence="6">ATCC 38817</strain>
    </source>
</reference>
<dbReference type="InterPro" id="IPR039360">
    <property type="entry name" value="Ras_GTPase"/>
</dbReference>
<feature type="region of interest" description="Disordered" evidence="2">
    <location>
        <begin position="415"/>
        <end position="446"/>
    </location>
</feature>
<dbReference type="InterPro" id="IPR004148">
    <property type="entry name" value="BAR_dom"/>
</dbReference>
<dbReference type="PANTHER" id="PTHR10194:SF60">
    <property type="entry name" value="RAS GTPASE-ACTIVATING PROTEIN RASKOL"/>
    <property type="match status" value="1"/>
</dbReference>
<protein>
    <recommendedName>
        <fullName evidence="8">Ras-GAP domain-containing protein</fullName>
    </recommendedName>
</protein>
<evidence type="ECO:0000256" key="2">
    <source>
        <dbReference type="SAM" id="MobiDB-lite"/>
    </source>
</evidence>
<dbReference type="Gene3D" id="1.20.1270.60">
    <property type="entry name" value="Arfaptin homology (AH) domain/BAR domain"/>
    <property type="match status" value="1"/>
</dbReference>
<dbReference type="CDD" id="cd00030">
    <property type="entry name" value="C2"/>
    <property type="match status" value="1"/>
</dbReference>
<dbReference type="InterPro" id="IPR001936">
    <property type="entry name" value="RasGAP_dom"/>
</dbReference>
<feature type="domain" description="PH" evidence="3">
    <location>
        <begin position="300"/>
        <end position="406"/>
    </location>
</feature>
<proteinExistence type="predicted"/>
<dbReference type="Pfam" id="PF00168">
    <property type="entry name" value="C2"/>
    <property type="match status" value="1"/>
</dbReference>
<keyword evidence="7" id="KW-1185">Reference proteome</keyword>
<keyword evidence="1" id="KW-0343">GTPase activation</keyword>
<dbReference type="SUPFAM" id="SSF50729">
    <property type="entry name" value="PH domain-like"/>
    <property type="match status" value="1"/>
</dbReference>
<dbReference type="InterPro" id="IPR035892">
    <property type="entry name" value="C2_domain_sf"/>
</dbReference>
<dbReference type="RefSeq" id="XP_009495268.1">
    <property type="nucleotide sequence ID" value="XM_009496993.1"/>
</dbReference>
<dbReference type="PANTHER" id="PTHR10194">
    <property type="entry name" value="RAS GTPASE-ACTIVATING PROTEINS"/>
    <property type="match status" value="1"/>
</dbReference>
<evidence type="ECO:0000259" key="5">
    <source>
        <dbReference type="PROSITE" id="PS50018"/>
    </source>
</evidence>
<dbReference type="Gene3D" id="2.30.29.30">
    <property type="entry name" value="Pleckstrin-homology domain (PH domain)/Phosphotyrosine-binding domain (PTB)"/>
    <property type="match status" value="1"/>
</dbReference>
<dbReference type="AlphaFoldDB" id="A0A058ZBE9"/>
<dbReference type="CDD" id="cd07307">
    <property type="entry name" value="BAR"/>
    <property type="match status" value="1"/>
</dbReference>
<dbReference type="SMART" id="SM00239">
    <property type="entry name" value="C2"/>
    <property type="match status" value="1"/>
</dbReference>
<dbReference type="Gene3D" id="2.60.40.150">
    <property type="entry name" value="C2 domain"/>
    <property type="match status" value="1"/>
</dbReference>
<dbReference type="eggNOG" id="KOG3508">
    <property type="taxonomic scope" value="Eukaryota"/>
</dbReference>
<dbReference type="SUPFAM" id="SSF48350">
    <property type="entry name" value="GTPase activation domain, GAP"/>
    <property type="match status" value="1"/>
</dbReference>
<feature type="domain" description="C2" evidence="4">
    <location>
        <begin position="642"/>
        <end position="756"/>
    </location>
</feature>
<dbReference type="Pfam" id="PF16746">
    <property type="entry name" value="BAR_3"/>
    <property type="match status" value="1"/>
</dbReference>
<dbReference type="InterPro" id="IPR001849">
    <property type="entry name" value="PH_domain"/>
</dbReference>
<dbReference type="SUPFAM" id="SSF49562">
    <property type="entry name" value="C2 domain (Calcium/lipid-binding domain, CaLB)"/>
    <property type="match status" value="1"/>
</dbReference>
<accession>A0A058ZBE9</accession>
<dbReference type="EMBL" id="KB932204">
    <property type="protein sequence ID" value="KCV70752.1"/>
    <property type="molecule type" value="Genomic_DNA"/>
</dbReference>
<evidence type="ECO:0000313" key="6">
    <source>
        <dbReference type="EMBL" id="KCV70752.1"/>
    </source>
</evidence>
<dbReference type="STRING" id="691883.A0A058ZBE9"/>